<evidence type="ECO:0000256" key="3">
    <source>
        <dbReference type="ARBA" id="ARBA00012438"/>
    </source>
</evidence>
<feature type="transmembrane region" description="Helical" evidence="17">
    <location>
        <begin position="6"/>
        <end position="34"/>
    </location>
</feature>
<dbReference type="CDD" id="cd00082">
    <property type="entry name" value="HisKA"/>
    <property type="match status" value="1"/>
</dbReference>
<dbReference type="InterPro" id="IPR003661">
    <property type="entry name" value="HisK_dim/P_dom"/>
</dbReference>
<comment type="function">
    <text evidence="15">Member of the two-component regulatory system HssS/HssR involved in intracellular heme homeostasis and tempering of staphylococcal virulence. HssS functions as a heme sensor histidine kinase which is autophosphorylated at a histidine residue and transfers its phosphate group to an aspartate residue of HssR. HssR/HssS activates the expression of hrtAB, an efflux pump, in response to extracellular heme, hemin, hemoglobin or blood.</text>
</comment>
<dbReference type="Pfam" id="PF00512">
    <property type="entry name" value="HisKA"/>
    <property type="match status" value="1"/>
</dbReference>
<evidence type="ECO:0000256" key="1">
    <source>
        <dbReference type="ARBA" id="ARBA00000085"/>
    </source>
</evidence>
<evidence type="ECO:0000256" key="6">
    <source>
        <dbReference type="ARBA" id="ARBA00022679"/>
    </source>
</evidence>
<keyword evidence="14 17" id="KW-0472">Membrane</keyword>
<dbReference type="Gene3D" id="6.10.340.10">
    <property type="match status" value="1"/>
</dbReference>
<keyword evidence="6" id="KW-0808">Transferase</keyword>
<dbReference type="SUPFAM" id="SSF158472">
    <property type="entry name" value="HAMP domain-like"/>
    <property type="match status" value="1"/>
</dbReference>
<dbReference type="EC" id="2.7.13.3" evidence="3"/>
<evidence type="ECO:0000256" key="10">
    <source>
        <dbReference type="ARBA" id="ARBA00022840"/>
    </source>
</evidence>
<dbReference type="SUPFAM" id="SSF55874">
    <property type="entry name" value="ATPase domain of HSP90 chaperone/DNA topoisomerase II/histidine kinase"/>
    <property type="match status" value="1"/>
</dbReference>
<dbReference type="InterPro" id="IPR005467">
    <property type="entry name" value="His_kinase_dom"/>
</dbReference>
<name>A0A919YQ74_9BACL</name>
<evidence type="ECO:0000256" key="4">
    <source>
        <dbReference type="ARBA" id="ARBA00022475"/>
    </source>
</evidence>
<keyword evidence="13" id="KW-0843">Virulence</keyword>
<evidence type="ECO:0000313" key="20">
    <source>
        <dbReference type="EMBL" id="GIP14958.1"/>
    </source>
</evidence>
<evidence type="ECO:0000313" key="21">
    <source>
        <dbReference type="Proteomes" id="UP000683139"/>
    </source>
</evidence>
<evidence type="ECO:0000256" key="2">
    <source>
        <dbReference type="ARBA" id="ARBA00004651"/>
    </source>
</evidence>
<dbReference type="InterPro" id="IPR004358">
    <property type="entry name" value="Sig_transdc_His_kin-like_C"/>
</dbReference>
<keyword evidence="11 17" id="KW-1133">Transmembrane helix</keyword>
<comment type="caution">
    <text evidence="20">The sequence shown here is derived from an EMBL/GenBank/DDBJ whole genome shotgun (WGS) entry which is preliminary data.</text>
</comment>
<dbReference type="AlphaFoldDB" id="A0A919YQ74"/>
<proteinExistence type="predicted"/>
<feature type="domain" description="HAMP" evidence="19">
    <location>
        <begin position="182"/>
        <end position="234"/>
    </location>
</feature>
<evidence type="ECO:0000256" key="15">
    <source>
        <dbReference type="ARBA" id="ARBA00037219"/>
    </source>
</evidence>
<dbReference type="SMART" id="SM00388">
    <property type="entry name" value="HisKA"/>
    <property type="match status" value="1"/>
</dbReference>
<dbReference type="PANTHER" id="PTHR45528:SF11">
    <property type="entry name" value="HISTIDINE KINASE"/>
    <property type="match status" value="1"/>
</dbReference>
<evidence type="ECO:0000256" key="12">
    <source>
        <dbReference type="ARBA" id="ARBA00023012"/>
    </source>
</evidence>
<dbReference type="PANTHER" id="PTHR45528">
    <property type="entry name" value="SENSOR HISTIDINE KINASE CPXA"/>
    <property type="match status" value="1"/>
</dbReference>
<comment type="catalytic activity">
    <reaction evidence="1">
        <text>ATP + protein L-histidine = ADP + protein N-phospho-L-histidine.</text>
        <dbReference type="EC" id="2.7.13.3"/>
    </reaction>
</comment>
<dbReference type="Gene3D" id="1.10.287.130">
    <property type="match status" value="1"/>
</dbReference>
<dbReference type="InterPro" id="IPR003660">
    <property type="entry name" value="HAMP_dom"/>
</dbReference>
<dbReference type="RefSeq" id="WP_213513132.1">
    <property type="nucleotide sequence ID" value="NZ_BOSE01000001.1"/>
</dbReference>
<comment type="subcellular location">
    <subcellularLocation>
        <location evidence="2">Cell membrane</location>
        <topology evidence="2">Multi-pass membrane protein</topology>
    </subcellularLocation>
</comment>
<keyword evidence="8" id="KW-0547">Nucleotide-binding</keyword>
<dbReference type="InterPro" id="IPR036890">
    <property type="entry name" value="HATPase_C_sf"/>
</dbReference>
<dbReference type="PRINTS" id="PR00344">
    <property type="entry name" value="BCTRLSENSOR"/>
</dbReference>
<dbReference type="FunFam" id="3.30.565.10:FF:000006">
    <property type="entry name" value="Sensor histidine kinase WalK"/>
    <property type="match status" value="1"/>
</dbReference>
<evidence type="ECO:0000256" key="8">
    <source>
        <dbReference type="ARBA" id="ARBA00022741"/>
    </source>
</evidence>
<keyword evidence="10" id="KW-0067">ATP-binding</keyword>
<dbReference type="GO" id="GO:0000155">
    <property type="term" value="F:phosphorelay sensor kinase activity"/>
    <property type="evidence" value="ECO:0007669"/>
    <property type="project" value="InterPro"/>
</dbReference>
<dbReference type="CDD" id="cd06225">
    <property type="entry name" value="HAMP"/>
    <property type="match status" value="1"/>
</dbReference>
<dbReference type="GO" id="GO:0005524">
    <property type="term" value="F:ATP binding"/>
    <property type="evidence" value="ECO:0007669"/>
    <property type="project" value="UniProtKB-KW"/>
</dbReference>
<dbReference type="Gene3D" id="3.30.565.10">
    <property type="entry name" value="Histidine kinase-like ATPase, C-terminal domain"/>
    <property type="match status" value="1"/>
</dbReference>
<dbReference type="Proteomes" id="UP000683139">
    <property type="component" value="Unassembled WGS sequence"/>
</dbReference>
<dbReference type="GO" id="GO:0005886">
    <property type="term" value="C:plasma membrane"/>
    <property type="evidence" value="ECO:0007669"/>
    <property type="project" value="UniProtKB-SubCell"/>
</dbReference>
<reference evidence="20" key="1">
    <citation type="submission" date="2021-03" db="EMBL/GenBank/DDBJ databases">
        <title>Antimicrobial resistance genes in bacteria isolated from Japanese honey, and their potential for conferring macrolide and lincosamide resistance in the American foulbrood pathogen Paenibacillus larvae.</title>
        <authorList>
            <person name="Okamoto M."/>
            <person name="Kumagai M."/>
            <person name="Kanamori H."/>
            <person name="Takamatsu D."/>
        </authorList>
    </citation>
    <scope>NUCLEOTIDE SEQUENCE</scope>
    <source>
        <strain evidence="20">J40TS1</strain>
    </source>
</reference>
<dbReference type="CDD" id="cd00075">
    <property type="entry name" value="HATPase"/>
    <property type="match status" value="1"/>
</dbReference>
<dbReference type="Pfam" id="PF02518">
    <property type="entry name" value="HATPase_c"/>
    <property type="match status" value="1"/>
</dbReference>
<accession>A0A919YQ74</accession>
<feature type="domain" description="Histidine kinase" evidence="18">
    <location>
        <begin position="242"/>
        <end position="455"/>
    </location>
</feature>
<dbReference type="InterPro" id="IPR050398">
    <property type="entry name" value="HssS/ArlS-like"/>
</dbReference>
<dbReference type="Pfam" id="PF00672">
    <property type="entry name" value="HAMP"/>
    <property type="match status" value="1"/>
</dbReference>
<dbReference type="SMART" id="SM00387">
    <property type="entry name" value="HATPase_c"/>
    <property type="match status" value="1"/>
</dbReference>
<evidence type="ECO:0000259" key="18">
    <source>
        <dbReference type="PROSITE" id="PS50109"/>
    </source>
</evidence>
<evidence type="ECO:0000256" key="16">
    <source>
        <dbReference type="ARBA" id="ARBA00040841"/>
    </source>
</evidence>
<dbReference type="PROSITE" id="PS50109">
    <property type="entry name" value="HIS_KIN"/>
    <property type="match status" value="1"/>
</dbReference>
<evidence type="ECO:0000256" key="9">
    <source>
        <dbReference type="ARBA" id="ARBA00022777"/>
    </source>
</evidence>
<dbReference type="InterPro" id="IPR036097">
    <property type="entry name" value="HisK_dim/P_sf"/>
</dbReference>
<keyword evidence="21" id="KW-1185">Reference proteome</keyword>
<keyword evidence="4" id="KW-1003">Cell membrane</keyword>
<gene>
    <name evidence="20" type="ORF">J40TS1_06000</name>
</gene>
<keyword evidence="7 17" id="KW-0812">Transmembrane</keyword>
<dbReference type="InterPro" id="IPR003594">
    <property type="entry name" value="HATPase_dom"/>
</dbReference>
<evidence type="ECO:0000256" key="11">
    <source>
        <dbReference type="ARBA" id="ARBA00022989"/>
    </source>
</evidence>
<dbReference type="EMBL" id="BOSE01000001">
    <property type="protein sequence ID" value="GIP14958.1"/>
    <property type="molecule type" value="Genomic_DNA"/>
</dbReference>
<sequence>MNTLYRQFIVATITILSVSIIVGLTLANIVYVVYTQQKVTSNNIKTAQSIVDNMEHLHDYETLKPYLQSVSKLGYQLFIVDSQGNQEHFGNPFDSYHIEPAIVQAVLNGELYEGKQSFWMMNHFSNALENTVGVPLALEHNSYALFMKPSSQLLFSDFHTILLGFILAVMVLSIIGVVWMTKHLIRPITLLTEATKALSNENFNYELNIKRNDEIGQLIEAFHDMRVQLKHNEEARKAFISNVSHDFQSPLLNIQGYAELLLDSNVTAQQRKMYVEIINEEAKRLANLTKQLLLLTSLDQDRYPLKLEKVRVDEQLKQLVRRYQWRLAEQNIELSYKLEQAELVTDKELLMNVWDNLLTNAIKYNRENGSIHVACSAHNDVVEVSFTDEGLGIAEQDLALIFERFYQVDHARKSDGSGLGLSIVDQIAKLLGAQVSVVSEVNKGSSFTVQFKNKE</sequence>
<feature type="transmembrane region" description="Helical" evidence="17">
    <location>
        <begin position="158"/>
        <end position="180"/>
    </location>
</feature>
<dbReference type="PROSITE" id="PS50885">
    <property type="entry name" value="HAMP"/>
    <property type="match status" value="1"/>
</dbReference>
<evidence type="ECO:0000259" key="19">
    <source>
        <dbReference type="PROSITE" id="PS50885"/>
    </source>
</evidence>
<dbReference type="SMART" id="SM00304">
    <property type="entry name" value="HAMP"/>
    <property type="match status" value="1"/>
</dbReference>
<protein>
    <recommendedName>
        <fullName evidence="16">Heme sensor protein HssS</fullName>
        <ecNumber evidence="3">2.7.13.3</ecNumber>
    </recommendedName>
</protein>
<evidence type="ECO:0000256" key="13">
    <source>
        <dbReference type="ARBA" id="ARBA00023026"/>
    </source>
</evidence>
<dbReference type="SUPFAM" id="SSF47384">
    <property type="entry name" value="Homodimeric domain of signal transducing histidine kinase"/>
    <property type="match status" value="1"/>
</dbReference>
<keyword evidence="12" id="KW-0902">Two-component regulatory system</keyword>
<evidence type="ECO:0000256" key="7">
    <source>
        <dbReference type="ARBA" id="ARBA00022692"/>
    </source>
</evidence>
<evidence type="ECO:0000256" key="14">
    <source>
        <dbReference type="ARBA" id="ARBA00023136"/>
    </source>
</evidence>
<keyword evidence="5" id="KW-0597">Phosphoprotein</keyword>
<organism evidence="20 21">
    <name type="scientific">Paenibacillus montaniterrae</name>
    <dbReference type="NCBI Taxonomy" id="429341"/>
    <lineage>
        <taxon>Bacteria</taxon>
        <taxon>Bacillati</taxon>
        <taxon>Bacillota</taxon>
        <taxon>Bacilli</taxon>
        <taxon>Bacillales</taxon>
        <taxon>Paenibacillaceae</taxon>
        <taxon>Paenibacillus</taxon>
    </lineage>
</organism>
<dbReference type="FunFam" id="1.10.287.130:FF:000001">
    <property type="entry name" value="Two-component sensor histidine kinase"/>
    <property type="match status" value="1"/>
</dbReference>
<keyword evidence="9 20" id="KW-0418">Kinase</keyword>
<evidence type="ECO:0000256" key="5">
    <source>
        <dbReference type="ARBA" id="ARBA00022553"/>
    </source>
</evidence>
<evidence type="ECO:0000256" key="17">
    <source>
        <dbReference type="SAM" id="Phobius"/>
    </source>
</evidence>